<feature type="compositionally biased region" description="Polar residues" evidence="1">
    <location>
        <begin position="111"/>
        <end position="123"/>
    </location>
</feature>
<evidence type="ECO:0000313" key="3">
    <source>
        <dbReference type="Proteomes" id="UP000823388"/>
    </source>
</evidence>
<gene>
    <name evidence="2" type="ORF">PVAP13_2KG168516</name>
</gene>
<organism evidence="2 3">
    <name type="scientific">Panicum virgatum</name>
    <name type="common">Blackwell switchgrass</name>
    <dbReference type="NCBI Taxonomy" id="38727"/>
    <lineage>
        <taxon>Eukaryota</taxon>
        <taxon>Viridiplantae</taxon>
        <taxon>Streptophyta</taxon>
        <taxon>Embryophyta</taxon>
        <taxon>Tracheophyta</taxon>
        <taxon>Spermatophyta</taxon>
        <taxon>Magnoliopsida</taxon>
        <taxon>Liliopsida</taxon>
        <taxon>Poales</taxon>
        <taxon>Poaceae</taxon>
        <taxon>PACMAD clade</taxon>
        <taxon>Panicoideae</taxon>
        <taxon>Panicodae</taxon>
        <taxon>Paniceae</taxon>
        <taxon>Panicinae</taxon>
        <taxon>Panicum</taxon>
        <taxon>Panicum sect. Hiantes</taxon>
    </lineage>
</organism>
<keyword evidence="3" id="KW-1185">Reference proteome</keyword>
<comment type="caution">
    <text evidence="2">The sequence shown here is derived from an EMBL/GenBank/DDBJ whole genome shotgun (WGS) entry which is preliminary data.</text>
</comment>
<proteinExistence type="predicted"/>
<dbReference type="EMBL" id="CM029039">
    <property type="protein sequence ID" value="KAG2641179.1"/>
    <property type="molecule type" value="Genomic_DNA"/>
</dbReference>
<evidence type="ECO:0000313" key="2">
    <source>
        <dbReference type="EMBL" id="KAG2641179.1"/>
    </source>
</evidence>
<dbReference type="AlphaFoldDB" id="A0A8T0WDC7"/>
<sequence length="123" mass="12401">MASVPPPSPSPDARPTRVVRAPPRRPPPRAPGPPCPSTSTAVAARPAPRWTASAPRRSPRGTAGAWRAPGGSGTGRCPRPPRACSRCPPPTRTPSTPCSTAGPAATPAAISRSSSAYAPVLSS</sequence>
<feature type="compositionally biased region" description="Pro residues" evidence="1">
    <location>
        <begin position="1"/>
        <end position="12"/>
    </location>
</feature>
<name>A0A8T0WDC7_PANVG</name>
<feature type="region of interest" description="Disordered" evidence="1">
    <location>
        <begin position="1"/>
        <end position="123"/>
    </location>
</feature>
<evidence type="ECO:0000256" key="1">
    <source>
        <dbReference type="SAM" id="MobiDB-lite"/>
    </source>
</evidence>
<dbReference type="Proteomes" id="UP000823388">
    <property type="component" value="Chromosome 2K"/>
</dbReference>
<protein>
    <submittedName>
        <fullName evidence="2">Uncharacterized protein</fullName>
    </submittedName>
</protein>
<accession>A0A8T0WDC7</accession>
<reference evidence="2 3" key="1">
    <citation type="submission" date="2020-05" db="EMBL/GenBank/DDBJ databases">
        <title>WGS assembly of Panicum virgatum.</title>
        <authorList>
            <person name="Lovell J.T."/>
            <person name="Jenkins J."/>
            <person name="Shu S."/>
            <person name="Juenger T.E."/>
            <person name="Schmutz J."/>
        </authorList>
    </citation>
    <scope>NUCLEOTIDE SEQUENCE [LARGE SCALE GENOMIC DNA]</scope>
    <source>
        <strain evidence="3">cv. AP13</strain>
    </source>
</reference>